<keyword evidence="9" id="KW-1185">Reference proteome</keyword>
<comment type="pathway">
    <text evidence="1">Amino-acid biosynthesis; L-isoleucine biosynthesis; L-isoleucine from 2-oxobutanoate: step 1/4.</text>
</comment>
<feature type="domain" description="ACT" evidence="7">
    <location>
        <begin position="102"/>
        <end position="176"/>
    </location>
</feature>
<dbReference type="InterPro" id="IPR002912">
    <property type="entry name" value="ACT_dom"/>
</dbReference>
<evidence type="ECO:0000259" key="7">
    <source>
        <dbReference type="PROSITE" id="PS51671"/>
    </source>
</evidence>
<evidence type="ECO:0000256" key="2">
    <source>
        <dbReference type="ARBA" id="ARBA00005025"/>
    </source>
</evidence>
<dbReference type="VEuPathDB" id="FungiDB:SeMB42_g01339"/>
<dbReference type="AlphaFoldDB" id="A0A507DMV5"/>
<keyword evidence="5" id="KW-0100">Branched-chain amino acid biosynthesis</keyword>
<comment type="pathway">
    <text evidence="2">Amino-acid biosynthesis; L-valine biosynthesis; L-valine from pyruvate: step 1/4.</text>
</comment>
<dbReference type="Gene3D" id="3.30.70.1150">
    <property type="entry name" value="ACT-like. Chain A, domain 2"/>
    <property type="match status" value="1"/>
</dbReference>
<dbReference type="GO" id="GO:0005948">
    <property type="term" value="C:acetolactate synthase complex"/>
    <property type="evidence" value="ECO:0007669"/>
    <property type="project" value="TreeGrafter"/>
</dbReference>
<protein>
    <submittedName>
        <fullName evidence="8">Acetolactate synthase</fullName>
    </submittedName>
</protein>
<dbReference type="EMBL" id="QEAN01000033">
    <property type="protein sequence ID" value="TPX52565.1"/>
    <property type="molecule type" value="Genomic_DNA"/>
</dbReference>
<feature type="region of interest" description="Disordered" evidence="6">
    <location>
        <begin position="284"/>
        <end position="313"/>
    </location>
</feature>
<organism evidence="8 9">
    <name type="scientific">Synchytrium endobioticum</name>
    <dbReference type="NCBI Taxonomy" id="286115"/>
    <lineage>
        <taxon>Eukaryota</taxon>
        <taxon>Fungi</taxon>
        <taxon>Fungi incertae sedis</taxon>
        <taxon>Chytridiomycota</taxon>
        <taxon>Chytridiomycota incertae sedis</taxon>
        <taxon>Chytridiomycetes</taxon>
        <taxon>Synchytriales</taxon>
        <taxon>Synchytriaceae</taxon>
        <taxon>Synchytrium</taxon>
    </lineage>
</organism>
<dbReference type="UniPathway" id="UPA00047">
    <property type="reaction ID" value="UER00055"/>
</dbReference>
<dbReference type="UniPathway" id="UPA00049">
    <property type="reaction ID" value="UER00059"/>
</dbReference>
<evidence type="ECO:0000256" key="4">
    <source>
        <dbReference type="ARBA" id="ARBA00022605"/>
    </source>
</evidence>
<dbReference type="CDD" id="cd04878">
    <property type="entry name" value="ACT_AHAS"/>
    <property type="match status" value="1"/>
</dbReference>
<dbReference type="InterPro" id="IPR027271">
    <property type="entry name" value="Acetolactate_synth/TF_NikR_C"/>
</dbReference>
<dbReference type="PROSITE" id="PS51671">
    <property type="entry name" value="ACT"/>
    <property type="match status" value="1"/>
</dbReference>
<evidence type="ECO:0000256" key="6">
    <source>
        <dbReference type="SAM" id="MobiDB-lite"/>
    </source>
</evidence>
<dbReference type="FunFam" id="3.30.70.260:FF:000001">
    <property type="entry name" value="Acetolactate synthase, small subunit"/>
    <property type="match status" value="1"/>
</dbReference>
<gene>
    <name evidence="8" type="ORF">SeMB42_g01339</name>
</gene>
<dbReference type="NCBIfam" id="TIGR00119">
    <property type="entry name" value="acolac_sm"/>
    <property type="match status" value="1"/>
</dbReference>
<dbReference type="Gene3D" id="3.30.70.260">
    <property type="match status" value="1"/>
</dbReference>
<dbReference type="InterPro" id="IPR004789">
    <property type="entry name" value="Acetalactate_synth_ssu"/>
</dbReference>
<dbReference type="GO" id="GO:0042645">
    <property type="term" value="C:mitochondrial nucleoid"/>
    <property type="evidence" value="ECO:0007669"/>
    <property type="project" value="TreeGrafter"/>
</dbReference>
<comment type="caution">
    <text evidence="8">The sequence shown here is derived from an EMBL/GenBank/DDBJ whole genome shotgun (WGS) entry which is preliminary data.</text>
</comment>
<dbReference type="InterPro" id="IPR045865">
    <property type="entry name" value="ACT-like_dom_sf"/>
</dbReference>
<dbReference type="InterPro" id="IPR019455">
    <property type="entry name" value="Acetolactate_synth_ssu_C"/>
</dbReference>
<dbReference type="PANTHER" id="PTHR31242">
    <property type="entry name" value="ACETOLACTATE SYNTHASE SMALL SUBUNIT, MITOCHONDRIAL"/>
    <property type="match status" value="1"/>
</dbReference>
<dbReference type="GO" id="GO:1990610">
    <property type="term" value="F:acetolactate synthase regulator activity"/>
    <property type="evidence" value="ECO:0007669"/>
    <property type="project" value="InterPro"/>
</dbReference>
<accession>A0A507DMV5</accession>
<dbReference type="STRING" id="286115.A0A507DMV5"/>
<dbReference type="GO" id="GO:0009099">
    <property type="term" value="P:L-valine biosynthetic process"/>
    <property type="evidence" value="ECO:0007669"/>
    <property type="project" value="UniProtKB-UniPathway"/>
</dbReference>
<evidence type="ECO:0000256" key="1">
    <source>
        <dbReference type="ARBA" id="ARBA00004974"/>
    </source>
</evidence>
<name>A0A507DMV5_9FUNG</name>
<dbReference type="InterPro" id="IPR039557">
    <property type="entry name" value="AHAS_ACT"/>
</dbReference>
<evidence type="ECO:0000313" key="8">
    <source>
        <dbReference type="EMBL" id="TPX52565.1"/>
    </source>
</evidence>
<sequence>MFASSTAPAVAAVARAALTVRLSIMARQMPNRPSHIRSFHSSIRLYAPLVNTAPAPASRPKRRLKKIPITLDVPAPPTAEEAVSNILYNAPPSSRAPITRHILNCLVNNEPGVLSRISGVLAGRGFNIDSLVVARTDVPDLSRMTIVLNGQATVVEQARRQLEDLVPVWAVLDYTHARVVERELLMVKVSTIPHEHVVDDEEPVHDTHHHASDSHQPAIVNPLVAAGLQRQSITELARLFNARIVDVALDSMIIEMTAKPDRIDAFLQLLKPYGISEAARSGSMAMPRAPLDIDSAPRDEATEDVDLTSLPPG</sequence>
<dbReference type="InterPro" id="IPR054480">
    <property type="entry name" value="AHAS_small-like_ACT"/>
</dbReference>
<dbReference type="PANTHER" id="PTHR31242:SF2">
    <property type="entry name" value="ACETOLACTATE SYNTHASE SMALL SUBUNIT, MITOCHONDRIAL"/>
    <property type="match status" value="1"/>
</dbReference>
<dbReference type="Pfam" id="PF22629">
    <property type="entry name" value="ACT_AHAS_ss"/>
    <property type="match status" value="1"/>
</dbReference>
<evidence type="ECO:0000256" key="5">
    <source>
        <dbReference type="ARBA" id="ARBA00023304"/>
    </source>
</evidence>
<evidence type="ECO:0000313" key="9">
    <source>
        <dbReference type="Proteomes" id="UP000317494"/>
    </source>
</evidence>
<proteinExistence type="inferred from homology"/>
<evidence type="ECO:0000256" key="3">
    <source>
        <dbReference type="ARBA" id="ARBA00006341"/>
    </source>
</evidence>
<comment type="similarity">
    <text evidence="3">Belongs to the acetolactate synthase small subunit family.</text>
</comment>
<dbReference type="GO" id="GO:0009097">
    <property type="term" value="P:isoleucine biosynthetic process"/>
    <property type="evidence" value="ECO:0007669"/>
    <property type="project" value="UniProtKB-UniPathway"/>
</dbReference>
<reference evidence="8 9" key="1">
    <citation type="journal article" date="2019" name="Sci. Rep.">
        <title>Comparative genomics of chytrid fungi reveal insights into the obligate biotrophic and pathogenic lifestyle of Synchytrium endobioticum.</title>
        <authorList>
            <person name="van de Vossenberg B.T.L.H."/>
            <person name="Warris S."/>
            <person name="Nguyen H.D.T."/>
            <person name="van Gent-Pelzer M.P.E."/>
            <person name="Joly D.L."/>
            <person name="van de Geest H.C."/>
            <person name="Bonants P.J.M."/>
            <person name="Smith D.S."/>
            <person name="Levesque C.A."/>
            <person name="van der Lee T.A.J."/>
        </authorList>
    </citation>
    <scope>NUCLEOTIDE SEQUENCE [LARGE SCALE GENOMIC DNA]</scope>
    <source>
        <strain evidence="8 9">MB42</strain>
    </source>
</reference>
<keyword evidence="4" id="KW-0028">Amino-acid biosynthesis</keyword>
<dbReference type="Proteomes" id="UP000317494">
    <property type="component" value="Unassembled WGS sequence"/>
</dbReference>
<dbReference type="InterPro" id="IPR053050">
    <property type="entry name" value="ALS_regulatory_subunit"/>
</dbReference>
<dbReference type="SUPFAM" id="SSF55021">
    <property type="entry name" value="ACT-like"/>
    <property type="match status" value="2"/>
</dbReference>
<dbReference type="Pfam" id="PF10369">
    <property type="entry name" value="ALS_ss_C"/>
    <property type="match status" value="1"/>
</dbReference>